<dbReference type="SUPFAM" id="SSF53800">
    <property type="entry name" value="Chelatase"/>
    <property type="match status" value="1"/>
</dbReference>
<protein>
    <submittedName>
        <fullName evidence="3">Sirohydrochlorin chelatase</fullName>
    </submittedName>
</protein>
<dbReference type="Proteomes" id="UP001589776">
    <property type="component" value="Unassembled WGS sequence"/>
</dbReference>
<dbReference type="Pfam" id="PF01903">
    <property type="entry name" value="CbiX"/>
    <property type="match status" value="1"/>
</dbReference>
<dbReference type="InterPro" id="IPR002762">
    <property type="entry name" value="CbiX-like"/>
</dbReference>
<keyword evidence="1" id="KW-0479">Metal-binding</keyword>
<proteinExistence type="predicted"/>
<keyword evidence="4" id="KW-1185">Reference proteome</keyword>
<dbReference type="InterPro" id="IPR050963">
    <property type="entry name" value="Sirohydro_Cobaltochel/CbiX"/>
</dbReference>
<sequence length="279" mass="31147">MKQHQPSAGSRARQYGVLVISHGSRSDDWVRLVDEAVADVRVPGGIPVYSSFLELIDGRLIQDGIAELERQGVTDIIVVPLFVSSGSTHIDEISWALGVTEEPQLPTELERFSVTANVHMAAPIDDDPTIAELIYSKIRSLSSDPRQEVVLLVGHGSIERGFHLRWRRGLERLAARIRTLGGFAEADVAMLLPDQTARKLNYWRKQKPDYSVIVAPLFLSEGYFTRNVIPGRLAEHPHVRYHGKALLPSPLISRWIEVQIERTLQRAEAGDEQQGQVIG</sequence>
<gene>
    <name evidence="3" type="ORF">ACFFK0_12925</name>
</gene>
<evidence type="ECO:0000313" key="3">
    <source>
        <dbReference type="EMBL" id="MFC0213345.1"/>
    </source>
</evidence>
<dbReference type="PANTHER" id="PTHR33542:SF3">
    <property type="entry name" value="SIROHYDROCHLORIN FERROCHELATASE, CHLOROPLASTIC"/>
    <property type="match status" value="1"/>
</dbReference>
<comment type="caution">
    <text evidence="3">The sequence shown here is derived from an EMBL/GenBank/DDBJ whole genome shotgun (WGS) entry which is preliminary data.</text>
</comment>
<dbReference type="PANTHER" id="PTHR33542">
    <property type="entry name" value="SIROHYDROCHLORIN FERROCHELATASE, CHLOROPLASTIC"/>
    <property type="match status" value="1"/>
</dbReference>
<dbReference type="Gene3D" id="3.40.50.1400">
    <property type="match status" value="2"/>
</dbReference>
<evidence type="ECO:0000256" key="1">
    <source>
        <dbReference type="ARBA" id="ARBA00022723"/>
    </source>
</evidence>
<organism evidence="3 4">
    <name type="scientific">Paenibacillus chartarius</name>
    <dbReference type="NCBI Taxonomy" id="747481"/>
    <lineage>
        <taxon>Bacteria</taxon>
        <taxon>Bacillati</taxon>
        <taxon>Bacillota</taxon>
        <taxon>Bacilli</taxon>
        <taxon>Bacillales</taxon>
        <taxon>Paenibacillaceae</taxon>
        <taxon>Paenibacillus</taxon>
    </lineage>
</organism>
<evidence type="ECO:0000256" key="2">
    <source>
        <dbReference type="ARBA" id="ARBA00023239"/>
    </source>
</evidence>
<evidence type="ECO:0000313" key="4">
    <source>
        <dbReference type="Proteomes" id="UP001589776"/>
    </source>
</evidence>
<dbReference type="EMBL" id="JBHLWN010000049">
    <property type="protein sequence ID" value="MFC0213345.1"/>
    <property type="molecule type" value="Genomic_DNA"/>
</dbReference>
<keyword evidence="2" id="KW-0456">Lyase</keyword>
<name>A0ABV6DL24_9BACL</name>
<dbReference type="RefSeq" id="WP_377470637.1">
    <property type="nucleotide sequence ID" value="NZ_JBHLWN010000049.1"/>
</dbReference>
<reference evidence="3 4" key="1">
    <citation type="submission" date="2024-09" db="EMBL/GenBank/DDBJ databases">
        <authorList>
            <person name="Sun Q."/>
            <person name="Mori K."/>
        </authorList>
    </citation>
    <scope>NUCLEOTIDE SEQUENCE [LARGE SCALE GENOMIC DNA]</scope>
    <source>
        <strain evidence="3 4">CCM 7759</strain>
    </source>
</reference>
<accession>A0ABV6DL24</accession>